<dbReference type="EC" id="5.6.2.4" evidence="7"/>
<dbReference type="Pfam" id="PF13361">
    <property type="entry name" value="UvrD_C"/>
    <property type="match status" value="1"/>
</dbReference>
<keyword evidence="3 11" id="KW-0347">Helicase</keyword>
<dbReference type="AlphaFoldDB" id="A0A1E3WL32"/>
<dbReference type="PATRIC" id="fig|45658.8.peg.3204"/>
<evidence type="ECO:0000256" key="3">
    <source>
        <dbReference type="ARBA" id="ARBA00022806"/>
    </source>
</evidence>
<dbReference type="InterPro" id="IPR014017">
    <property type="entry name" value="DNA_helicase_UvrD-like_C"/>
</dbReference>
<dbReference type="Gene3D" id="3.40.50.300">
    <property type="entry name" value="P-loop containing nucleotide triphosphate hydrolases"/>
    <property type="match status" value="2"/>
</dbReference>
<name>A0A1E3WL32_9VIBR</name>
<feature type="domain" description="UvrD-like helicase C-terminal" evidence="10">
    <location>
        <begin position="435"/>
        <end position="502"/>
    </location>
</feature>
<comment type="catalytic activity">
    <reaction evidence="6">
        <text>Couples ATP hydrolysis with the unwinding of duplex DNA by translocating in the 3'-5' direction.</text>
        <dbReference type="EC" id="5.6.2.4"/>
    </reaction>
</comment>
<evidence type="ECO:0000256" key="5">
    <source>
        <dbReference type="ARBA" id="ARBA00023235"/>
    </source>
</evidence>
<dbReference type="GO" id="GO:0031297">
    <property type="term" value="P:replication fork processing"/>
    <property type="evidence" value="ECO:0007669"/>
    <property type="project" value="TreeGrafter"/>
</dbReference>
<comment type="catalytic activity">
    <reaction evidence="8">
        <text>ATP + H2O = ADP + phosphate + H(+)</text>
        <dbReference type="Rhea" id="RHEA:13065"/>
        <dbReference type="ChEBI" id="CHEBI:15377"/>
        <dbReference type="ChEBI" id="CHEBI:15378"/>
        <dbReference type="ChEBI" id="CHEBI:30616"/>
        <dbReference type="ChEBI" id="CHEBI:43474"/>
        <dbReference type="ChEBI" id="CHEBI:456216"/>
        <dbReference type="EC" id="5.6.2.4"/>
    </reaction>
</comment>
<dbReference type="Pfam" id="PF00580">
    <property type="entry name" value="UvrD-helicase"/>
    <property type="match status" value="1"/>
</dbReference>
<dbReference type="EMBL" id="MDCJ01000005">
    <property type="protein sequence ID" value="ODS09692.1"/>
    <property type="molecule type" value="Genomic_DNA"/>
</dbReference>
<keyword evidence="4" id="KW-0067">ATP-binding</keyword>
<feature type="domain" description="UvrD-like helicase ATP-binding" evidence="9">
    <location>
        <begin position="79"/>
        <end position="275"/>
    </location>
</feature>
<evidence type="ECO:0000256" key="6">
    <source>
        <dbReference type="ARBA" id="ARBA00034617"/>
    </source>
</evidence>
<evidence type="ECO:0000313" key="12">
    <source>
        <dbReference type="Proteomes" id="UP000095131"/>
    </source>
</evidence>
<dbReference type="SUPFAM" id="SSF52540">
    <property type="entry name" value="P-loop containing nucleoside triphosphate hydrolases"/>
    <property type="match status" value="1"/>
</dbReference>
<reference evidence="11 12" key="1">
    <citation type="submission" date="2016-08" db="EMBL/GenBank/DDBJ databases">
        <title>Genome sequencing of Vibrio scophthalmi strain FP3289, an isolated from Paralichthys olivaceus.</title>
        <authorList>
            <person name="Han H.-J."/>
        </authorList>
    </citation>
    <scope>NUCLEOTIDE SEQUENCE [LARGE SCALE GENOMIC DNA]</scope>
    <source>
        <strain evidence="11 12">FP3289</strain>
    </source>
</reference>
<keyword evidence="2 11" id="KW-0378">Hydrolase</keyword>
<dbReference type="OrthoDB" id="5318045at2"/>
<dbReference type="InterPro" id="IPR027417">
    <property type="entry name" value="P-loop_NTPase"/>
</dbReference>
<evidence type="ECO:0000313" key="11">
    <source>
        <dbReference type="EMBL" id="ODS09692.1"/>
    </source>
</evidence>
<dbReference type="GO" id="GO:0003677">
    <property type="term" value="F:DNA binding"/>
    <property type="evidence" value="ECO:0007669"/>
    <property type="project" value="InterPro"/>
</dbReference>
<dbReference type="PANTHER" id="PTHR11070">
    <property type="entry name" value="UVRD / RECB / PCRA DNA HELICASE FAMILY MEMBER"/>
    <property type="match status" value="1"/>
</dbReference>
<evidence type="ECO:0000256" key="8">
    <source>
        <dbReference type="ARBA" id="ARBA00048988"/>
    </source>
</evidence>
<evidence type="ECO:0000256" key="1">
    <source>
        <dbReference type="ARBA" id="ARBA00022741"/>
    </source>
</evidence>
<evidence type="ECO:0000256" key="4">
    <source>
        <dbReference type="ARBA" id="ARBA00022840"/>
    </source>
</evidence>
<organism evidence="11 12">
    <name type="scientific">Vibrio scophthalmi</name>
    <dbReference type="NCBI Taxonomy" id="45658"/>
    <lineage>
        <taxon>Bacteria</taxon>
        <taxon>Pseudomonadati</taxon>
        <taxon>Pseudomonadota</taxon>
        <taxon>Gammaproteobacteria</taxon>
        <taxon>Vibrionales</taxon>
        <taxon>Vibrionaceae</taxon>
        <taxon>Vibrio</taxon>
    </lineage>
</organism>
<dbReference type="Proteomes" id="UP000095131">
    <property type="component" value="Unassembled WGS sequence"/>
</dbReference>
<keyword evidence="5" id="KW-0413">Isomerase</keyword>
<dbReference type="GO" id="GO:0043138">
    <property type="term" value="F:3'-5' DNA helicase activity"/>
    <property type="evidence" value="ECO:0007669"/>
    <property type="project" value="UniProtKB-EC"/>
</dbReference>
<dbReference type="GO" id="GO:0005524">
    <property type="term" value="F:ATP binding"/>
    <property type="evidence" value="ECO:0007669"/>
    <property type="project" value="UniProtKB-KW"/>
</dbReference>
<evidence type="ECO:0000256" key="2">
    <source>
        <dbReference type="ARBA" id="ARBA00022801"/>
    </source>
</evidence>
<evidence type="ECO:0000259" key="10">
    <source>
        <dbReference type="Pfam" id="PF13361"/>
    </source>
</evidence>
<sequence>METEVFIVNPIVRTIGKHNLTPEMNAIIDRVLLGHSLKGEAFSGTGKSTLLRAVEKYHVGKKGLYICYNKPLEMEARKLFGGQDVEIATSHSFALNSFEMDVRNAFLAKVKTKMNKASFIQHTQHIQAEHPLRAALNIEKKWRIVFSVCEQFVSTASLELSAIHITYKVKAFISEAVKTNAIKKGQEEEACRLIVDLAHHLASEMLSPESDCPATHDCYIKVWQLSEPKLNYDYIMFDEAQDANPVLLNVILNQDCQLIFVGDKFQSIYQFRGGVNAMDLIPYPAYPLSCSFRYGQSVADLSTDILRKLDSSVTVKGLGQHTEIVNGTYTAEDYPLMCICYRNDNLIKILLQSYIDNTPAILTSGKTEQLRDNLQSLLLFKEGNNAQSQYPRHFRYKTYDEVILGEKDSDTQLLIRYIDETEEAGTLLNALNWSLEFNAHNADILLTTAHMSKGLEADNVFINDDFHAIINSYGKGKRVEDTELKLLYVAITRARKKLILSEALGAAMNSNLAFSINVYKPAPCLLDNLIPLKLKSRLRLQTGTHEQIKIELLQLLETSQEEKLCLIFDNTTAFTNQGTEDALDAVTLTPQQALGNPFDHSLPQPKEHTSELVALFTQALALNKKQQTILKHCFVSALQQHEKTGTFNHVVSAFQTHKRGLDSLSFALTEITDYGLFSEESNAPNQVQHNESPTVTINLSALPLSLQNLTVIAIMALFTRRLESKRLNTQSTENVVIVDTGDRFLSIQPQLNAMLSANASLKLRYMIASITPENIDVQQRLKQCTPLIQENAVVLHLSKKDSPCSNLNVL</sequence>
<evidence type="ECO:0000256" key="7">
    <source>
        <dbReference type="ARBA" id="ARBA00034808"/>
    </source>
</evidence>
<proteinExistence type="predicted"/>
<dbReference type="InterPro" id="IPR000212">
    <property type="entry name" value="DNA_helicase_UvrD/REP"/>
</dbReference>
<gene>
    <name evidence="11" type="ORF">VSF3289_03255</name>
</gene>
<accession>A0A1E3WL32</accession>
<evidence type="ECO:0000259" key="9">
    <source>
        <dbReference type="Pfam" id="PF00580"/>
    </source>
</evidence>
<dbReference type="GO" id="GO:0016887">
    <property type="term" value="F:ATP hydrolysis activity"/>
    <property type="evidence" value="ECO:0007669"/>
    <property type="project" value="RHEA"/>
</dbReference>
<dbReference type="InterPro" id="IPR014016">
    <property type="entry name" value="UvrD-like_ATP-bd"/>
</dbReference>
<comment type="caution">
    <text evidence="11">The sequence shown here is derived from an EMBL/GenBank/DDBJ whole genome shotgun (WGS) entry which is preliminary data.</text>
</comment>
<dbReference type="GO" id="GO:0000724">
    <property type="term" value="P:double-strand break repair via homologous recombination"/>
    <property type="evidence" value="ECO:0007669"/>
    <property type="project" value="TreeGrafter"/>
</dbReference>
<protein>
    <recommendedName>
        <fullName evidence="7">DNA 3'-5' helicase</fullName>
        <ecNumber evidence="7">5.6.2.4</ecNumber>
    </recommendedName>
</protein>
<keyword evidence="1" id="KW-0547">Nucleotide-binding</keyword>
<dbReference type="PANTHER" id="PTHR11070:SF30">
    <property type="entry name" value="F-BOX DNA HELICASE 1"/>
    <property type="match status" value="1"/>
</dbReference>